<protein>
    <submittedName>
        <fullName evidence="2">Methyltransferase domain-containing protein</fullName>
    </submittedName>
</protein>
<feature type="domain" description="Methyltransferase type 11" evidence="1">
    <location>
        <begin position="33"/>
        <end position="115"/>
    </location>
</feature>
<evidence type="ECO:0000313" key="3">
    <source>
        <dbReference type="Proteomes" id="UP001431449"/>
    </source>
</evidence>
<keyword evidence="3" id="KW-1185">Reference proteome</keyword>
<reference evidence="2" key="1">
    <citation type="submission" date="2022-04" db="EMBL/GenBank/DDBJ databases">
        <title>Lysobacter sp. CAU 1642 isolated from sea sand.</title>
        <authorList>
            <person name="Kim W."/>
        </authorList>
    </citation>
    <scope>NUCLEOTIDE SEQUENCE</scope>
    <source>
        <strain evidence="2">CAU 1642</strain>
    </source>
</reference>
<dbReference type="GO" id="GO:0008168">
    <property type="term" value="F:methyltransferase activity"/>
    <property type="evidence" value="ECO:0007669"/>
    <property type="project" value="UniProtKB-KW"/>
</dbReference>
<dbReference type="InterPro" id="IPR013216">
    <property type="entry name" value="Methyltransf_11"/>
</dbReference>
<comment type="caution">
    <text evidence="2">The sequence shown here is derived from an EMBL/GenBank/DDBJ whole genome shotgun (WGS) entry which is preliminary data.</text>
</comment>
<gene>
    <name evidence="2" type="ORF">M0G41_06510</name>
</gene>
<dbReference type="Pfam" id="PF08241">
    <property type="entry name" value="Methyltransf_11"/>
    <property type="match status" value="1"/>
</dbReference>
<organism evidence="2 3">
    <name type="scientific">Pseudomarimonas salicorniae</name>
    <dbReference type="NCBI Taxonomy" id="2933270"/>
    <lineage>
        <taxon>Bacteria</taxon>
        <taxon>Pseudomonadati</taxon>
        <taxon>Pseudomonadota</taxon>
        <taxon>Gammaproteobacteria</taxon>
        <taxon>Lysobacterales</taxon>
        <taxon>Lysobacteraceae</taxon>
        <taxon>Pseudomarimonas</taxon>
    </lineage>
</organism>
<dbReference type="InterPro" id="IPR029063">
    <property type="entry name" value="SAM-dependent_MTases_sf"/>
</dbReference>
<dbReference type="Gene3D" id="3.40.50.150">
    <property type="entry name" value="Vaccinia Virus protein VP39"/>
    <property type="match status" value="1"/>
</dbReference>
<dbReference type="SUPFAM" id="SSF53335">
    <property type="entry name" value="S-adenosyl-L-methionine-dependent methyltransferases"/>
    <property type="match status" value="1"/>
</dbReference>
<accession>A0ABT0GFK4</accession>
<keyword evidence="2" id="KW-0489">Methyltransferase</keyword>
<name>A0ABT0GFK4_9GAMM</name>
<proteinExistence type="predicted"/>
<sequence length="196" mass="21719">MIGWLHGSLVLSRRRNVLASRLSSLIPTGSKVLDIGCGSGEVAAEILERRPDLSISGVDVLVRPQTAIPVAEFDGEHIPLPDRSVDICMFVDVLHHIEQPRRLLEEAARVSKGGLLIKDHVLDGPLARATLSVMDWVGNARFGVALPYNYLTAPDWNELRESLRMNETARVGRLGLYGPVAGLLFERNLHFIARWE</sequence>
<dbReference type="RefSeq" id="WP_248206692.1">
    <property type="nucleotide sequence ID" value="NZ_JALNMH010000004.1"/>
</dbReference>
<dbReference type="Proteomes" id="UP001431449">
    <property type="component" value="Unassembled WGS sequence"/>
</dbReference>
<dbReference type="EMBL" id="JALNMH010000004">
    <property type="protein sequence ID" value="MCK7593318.1"/>
    <property type="molecule type" value="Genomic_DNA"/>
</dbReference>
<evidence type="ECO:0000313" key="2">
    <source>
        <dbReference type="EMBL" id="MCK7593318.1"/>
    </source>
</evidence>
<dbReference type="CDD" id="cd02440">
    <property type="entry name" value="AdoMet_MTases"/>
    <property type="match status" value="1"/>
</dbReference>
<dbReference type="GO" id="GO:0032259">
    <property type="term" value="P:methylation"/>
    <property type="evidence" value="ECO:0007669"/>
    <property type="project" value="UniProtKB-KW"/>
</dbReference>
<keyword evidence="2" id="KW-0808">Transferase</keyword>
<evidence type="ECO:0000259" key="1">
    <source>
        <dbReference type="Pfam" id="PF08241"/>
    </source>
</evidence>